<organism evidence="2 3">
    <name type="scientific">Rhizophagus irregularis</name>
    <dbReference type="NCBI Taxonomy" id="588596"/>
    <lineage>
        <taxon>Eukaryota</taxon>
        <taxon>Fungi</taxon>
        <taxon>Fungi incertae sedis</taxon>
        <taxon>Mucoromycota</taxon>
        <taxon>Glomeromycotina</taxon>
        <taxon>Glomeromycetes</taxon>
        <taxon>Glomerales</taxon>
        <taxon>Glomeraceae</taxon>
        <taxon>Rhizophagus</taxon>
    </lineage>
</organism>
<feature type="compositionally biased region" description="Low complexity" evidence="1">
    <location>
        <begin position="46"/>
        <end position="57"/>
    </location>
</feature>
<comment type="caution">
    <text evidence="2">The sequence shown here is derived from an EMBL/GenBank/DDBJ whole genome shotgun (WGS) entry which is preliminary data.</text>
</comment>
<dbReference type="EMBL" id="LLXI01000502">
    <property type="protein sequence ID" value="PKY46949.1"/>
    <property type="molecule type" value="Genomic_DNA"/>
</dbReference>
<evidence type="ECO:0000313" key="3">
    <source>
        <dbReference type="Proteomes" id="UP000234323"/>
    </source>
</evidence>
<sequence length="117" mass="13162">MAKKYREGTETKKSLVGEKIYEKFSTKFWLKPELLFKQVHNENVRSSSANSPETTSSLISSKRPKGKSNSEQQLLGKAVKDSSKSSSLTASNPSTVEISNTFRPIIQQFLLFCKMLI</sequence>
<keyword evidence="3" id="KW-1185">Reference proteome</keyword>
<name>A0A2I1GJZ7_9GLOM</name>
<dbReference type="OrthoDB" id="2436383at2759"/>
<feature type="region of interest" description="Disordered" evidence="1">
    <location>
        <begin position="42"/>
        <end position="94"/>
    </location>
</feature>
<dbReference type="AlphaFoldDB" id="A0A2I1GJZ7"/>
<reference evidence="2 3" key="1">
    <citation type="submission" date="2015-10" db="EMBL/GenBank/DDBJ databases">
        <title>Genome analyses suggest a sexual origin of heterokaryosis in a supposedly ancient asexual fungus.</title>
        <authorList>
            <person name="Ropars J."/>
            <person name="Sedzielewska K."/>
            <person name="Noel J."/>
            <person name="Charron P."/>
            <person name="Farinelli L."/>
            <person name="Marton T."/>
            <person name="Kruger M."/>
            <person name="Pelin A."/>
            <person name="Brachmann A."/>
            <person name="Corradi N."/>
        </authorList>
    </citation>
    <scope>NUCLEOTIDE SEQUENCE [LARGE SCALE GENOMIC DNA]</scope>
    <source>
        <strain evidence="2 3">A4</strain>
    </source>
</reference>
<accession>A0A2I1GJZ7</accession>
<evidence type="ECO:0000313" key="2">
    <source>
        <dbReference type="EMBL" id="PKY46949.1"/>
    </source>
</evidence>
<feature type="compositionally biased region" description="Low complexity" evidence="1">
    <location>
        <begin position="84"/>
        <end position="94"/>
    </location>
</feature>
<proteinExistence type="predicted"/>
<dbReference type="Proteomes" id="UP000234323">
    <property type="component" value="Unassembled WGS sequence"/>
</dbReference>
<evidence type="ECO:0000256" key="1">
    <source>
        <dbReference type="SAM" id="MobiDB-lite"/>
    </source>
</evidence>
<gene>
    <name evidence="2" type="ORF">RhiirA4_461977</name>
</gene>
<dbReference type="VEuPathDB" id="FungiDB:RhiirA1_501049"/>
<protein>
    <submittedName>
        <fullName evidence="2">Uncharacterized protein</fullName>
    </submittedName>
</protein>